<dbReference type="CDD" id="cd02203">
    <property type="entry name" value="PurL_repeat1"/>
    <property type="match status" value="1"/>
</dbReference>
<dbReference type="InterPro" id="IPR041609">
    <property type="entry name" value="PurL_linker"/>
</dbReference>
<dbReference type="InterPro" id="IPR010141">
    <property type="entry name" value="FGAM_synthase"/>
</dbReference>
<dbReference type="InterPro" id="IPR036676">
    <property type="entry name" value="PurM-like_C_sf"/>
</dbReference>
<keyword evidence="1 9" id="KW-0436">Ligase</keyword>
<dbReference type="PANTHER" id="PTHR10099">
    <property type="entry name" value="PHOSPHORIBOSYLFORMYLGLYCINAMIDINE SYNTHASE"/>
    <property type="match status" value="1"/>
</dbReference>
<dbReference type="GO" id="GO:0005737">
    <property type="term" value="C:cytoplasm"/>
    <property type="evidence" value="ECO:0007669"/>
    <property type="project" value="TreeGrafter"/>
</dbReference>
<dbReference type="NCBIfam" id="TIGR01857">
    <property type="entry name" value="FGAM-synthase"/>
    <property type="match status" value="1"/>
</dbReference>
<dbReference type="Pfam" id="PF13507">
    <property type="entry name" value="GATase_5"/>
    <property type="match status" value="1"/>
</dbReference>
<dbReference type="FunFam" id="3.30.1330.10:FF:000013">
    <property type="entry name" value="Phosphoribosylformylglycinamidine synthase"/>
    <property type="match status" value="1"/>
</dbReference>
<dbReference type="InterPro" id="IPR036921">
    <property type="entry name" value="PurM-like_N_sf"/>
</dbReference>
<name>A0AA43RIF0_9ACTN</name>
<dbReference type="GO" id="GO:0046872">
    <property type="term" value="F:metal ion binding"/>
    <property type="evidence" value="ECO:0007669"/>
    <property type="project" value="UniProtKB-KW"/>
</dbReference>
<evidence type="ECO:0000313" key="9">
    <source>
        <dbReference type="EMBL" id="MDO4841070.1"/>
    </source>
</evidence>
<reference evidence="9" key="1">
    <citation type="submission" date="2023-07" db="EMBL/GenBank/DDBJ databases">
        <title>Between Cages and Wild: Unraveling the Impact of Captivity on Animal Microbiomes and Antimicrobial Resistance.</title>
        <authorList>
            <person name="Schmartz G.P."/>
            <person name="Rehner J."/>
            <person name="Schuff M.J."/>
            <person name="Becker S.L."/>
            <person name="Kravczyk M."/>
            <person name="Gurevich A."/>
            <person name="Francke R."/>
            <person name="Mueller R."/>
            <person name="Keller V."/>
            <person name="Keller A."/>
        </authorList>
    </citation>
    <scope>NUCLEOTIDE SEQUENCE</scope>
    <source>
        <strain evidence="9">S12M_St_49</strain>
    </source>
</reference>
<dbReference type="InterPro" id="IPR029062">
    <property type="entry name" value="Class_I_gatase-like"/>
</dbReference>
<keyword evidence="6" id="KW-0460">Magnesium</keyword>
<keyword evidence="10" id="KW-1185">Reference proteome</keyword>
<dbReference type="Proteomes" id="UP001168575">
    <property type="component" value="Unassembled WGS sequence"/>
</dbReference>
<evidence type="ECO:0000256" key="6">
    <source>
        <dbReference type="ARBA" id="ARBA00022842"/>
    </source>
</evidence>
<keyword evidence="4" id="KW-0658">Purine biosynthesis</keyword>
<dbReference type="PANTHER" id="PTHR10099:SF1">
    <property type="entry name" value="PHOSPHORIBOSYLFORMYLGLYCINAMIDINE SYNTHASE"/>
    <property type="match status" value="1"/>
</dbReference>
<gene>
    <name evidence="9" type="ORF">Q3982_00125</name>
</gene>
<feature type="domain" description="Phosphoribosylformylglycinamidine synthase linker" evidence="8">
    <location>
        <begin position="176"/>
        <end position="223"/>
    </location>
</feature>
<evidence type="ECO:0000256" key="4">
    <source>
        <dbReference type="ARBA" id="ARBA00022755"/>
    </source>
</evidence>
<keyword evidence="5" id="KW-0067">ATP-binding</keyword>
<sequence length="1241" mass="134446">MIDRVLVKKRDGFNVEAGKVFAELRDFLGIKSVQGVEIVNRYDVEGISAEALNKSLNVVFSEPAVDEILDELPAADVVIATELLPGQFDMRANSASECVQLLCGCARPTVRCAKIYLLKGELSQDEIASVKHLLINPVEMQEASLELPESLQMEAKEVQPVASIDGFNEMTDAELQSQIDTLGLSMDLDDIKFCQKYFAEEGRVPTITEIKVIDTYWSDHCRHTTFNTCLQDIQIDDEEVKAAFSRYLDLRKECGREEKPVTLMDIGTIAGRVLKKRGILTNLDESDEINACTIKAKVDVNGELQDWLYLFKNETHNHPTEIEPFGGAATCVGGAIRDPLSGRSYVYQSMRITGASNPNAPVEETREGKLPQRKICRGAADGFSSYGNQIGLATGIVDEIYHPGYEAKRMEIGAVVGAAPADAVVRETPKDGDIAVLLGGRTGRDGIGGATGSSKAHKKTSLENCGSEVQKGNAPTERKLQRLFRNKEASSLIIRCNDFGAGGVSVAIGELAEGLDINLDAVPCKYLGLDGTEIAISESQERMACVIHPENVERFLEFAAKENLEATIVARVTEAPRMVQTYRGQRVVDLSRAFLDSNGAPKHANVLVPCFEGCDFEDKSFAEKFDAMLVDLNSCSKEGLVSMFDSTIGASTVMSPLGGKHKVTPSIAMVSKLPVLGETSTVSGMAWGYNPNLTTCNQYAGAFLAVVDSVTKLVCAGFSRHDTLLTLQEYFKKLGDNPSNWGEPFAAVLGALDAQIGLEVAAIGGKDSMSGTFDDISVPPTLVSFATALSDANIIISPEFKENNSCVLIVEPKKSGSVVDIESQKSLLDTLNELIVSGKVLSASTPAYNGTMESLFKMCLGNRIGLHVNSDFTSKQLFEPNYGAVILEVESDDTEDVIEAFENVEYAGEIATTNDDFTIIYGDEFVDLDDAQAKWESVLDDVYPRQSATLEAEEVDLISSAKKPEATKCSVLLDKKPKVIIPVFPGTNCEFDTARAFAAAGADPEIFVIKNLTPEQVSESVDLLSQKIDESQMLMIPGGFSGGDEPDGSAKFIASFFRSGKISESITNLLEVRDGLVLGICNGFQALLKLGLLPYGKIVDLKDDDPTLTYNLVGHHESALVQTRVSSVLSPWMSRLEVGDVHTIAISHGEGRFVCNDETLQQLVLNGQVCAQYVDLDGRATTDTATNPNGSVANIESICSANGRVLGKMGHSERRGDNLYVNVPGNKYQELFEGGVDYFSI</sequence>
<accession>A0AA43RIF0</accession>
<dbReference type="Pfam" id="PF02769">
    <property type="entry name" value="AIRS_C"/>
    <property type="match status" value="1"/>
</dbReference>
<dbReference type="InterPro" id="IPR010918">
    <property type="entry name" value="PurM-like_C_dom"/>
</dbReference>
<dbReference type="GO" id="GO:0005524">
    <property type="term" value="F:ATP binding"/>
    <property type="evidence" value="ECO:0007669"/>
    <property type="project" value="UniProtKB-KW"/>
</dbReference>
<dbReference type="SUPFAM" id="SSF52317">
    <property type="entry name" value="Class I glutamine amidotransferase-like"/>
    <property type="match status" value="1"/>
</dbReference>
<dbReference type="Gene3D" id="3.30.1330.10">
    <property type="entry name" value="PurM-like, N-terminal domain"/>
    <property type="match status" value="2"/>
</dbReference>
<dbReference type="EMBL" id="JAUMVS010000001">
    <property type="protein sequence ID" value="MDO4841070.1"/>
    <property type="molecule type" value="Genomic_DNA"/>
</dbReference>
<proteinExistence type="predicted"/>
<evidence type="ECO:0000259" key="8">
    <source>
        <dbReference type="Pfam" id="PF18072"/>
    </source>
</evidence>
<dbReference type="CDD" id="cd02204">
    <property type="entry name" value="PurL_repeat2"/>
    <property type="match status" value="1"/>
</dbReference>
<comment type="caution">
    <text evidence="9">The sequence shown here is derived from an EMBL/GenBank/DDBJ whole genome shotgun (WGS) entry which is preliminary data.</text>
</comment>
<organism evidence="9 10">
    <name type="scientific">Phoenicibacter congonensis</name>
    <dbReference type="NCBI Taxonomy" id="1944646"/>
    <lineage>
        <taxon>Bacteria</taxon>
        <taxon>Bacillati</taxon>
        <taxon>Actinomycetota</taxon>
        <taxon>Coriobacteriia</taxon>
        <taxon>Eggerthellales</taxon>
        <taxon>Eggerthellaceae</taxon>
        <taxon>Phoenicibacter</taxon>
    </lineage>
</organism>
<keyword evidence="2" id="KW-0479">Metal-binding</keyword>
<dbReference type="Pfam" id="PF18072">
    <property type="entry name" value="FGAR-AT_linker"/>
    <property type="match status" value="1"/>
</dbReference>
<dbReference type="Gene3D" id="3.90.650.10">
    <property type="entry name" value="PurM-like C-terminal domain"/>
    <property type="match status" value="2"/>
</dbReference>
<dbReference type="SUPFAM" id="SSF55326">
    <property type="entry name" value="PurM N-terminal domain-like"/>
    <property type="match status" value="2"/>
</dbReference>
<dbReference type="Gene3D" id="3.40.50.880">
    <property type="match status" value="1"/>
</dbReference>
<dbReference type="EC" id="6.3.5.3" evidence="9"/>
<evidence type="ECO:0000313" key="10">
    <source>
        <dbReference type="Proteomes" id="UP001168575"/>
    </source>
</evidence>
<evidence type="ECO:0000256" key="3">
    <source>
        <dbReference type="ARBA" id="ARBA00022741"/>
    </source>
</evidence>
<evidence type="ECO:0000256" key="2">
    <source>
        <dbReference type="ARBA" id="ARBA00022723"/>
    </source>
</evidence>
<protein>
    <submittedName>
        <fullName evidence="9">Phosphoribosylformylglycinamidine synthase</fullName>
        <ecNumber evidence="9">6.3.5.3</ecNumber>
    </submittedName>
</protein>
<dbReference type="GO" id="GO:0006164">
    <property type="term" value="P:purine nucleotide biosynthetic process"/>
    <property type="evidence" value="ECO:0007669"/>
    <property type="project" value="UniProtKB-KW"/>
</dbReference>
<dbReference type="GO" id="GO:0004642">
    <property type="term" value="F:phosphoribosylformylglycinamidine synthase activity"/>
    <property type="evidence" value="ECO:0007669"/>
    <property type="project" value="UniProtKB-EC"/>
</dbReference>
<evidence type="ECO:0000256" key="5">
    <source>
        <dbReference type="ARBA" id="ARBA00022840"/>
    </source>
</evidence>
<dbReference type="SUPFAM" id="SSF56042">
    <property type="entry name" value="PurM C-terminal domain-like"/>
    <property type="match status" value="2"/>
</dbReference>
<dbReference type="AlphaFoldDB" id="A0AA43RIF0"/>
<keyword evidence="3" id="KW-0547">Nucleotide-binding</keyword>
<evidence type="ECO:0000259" key="7">
    <source>
        <dbReference type="Pfam" id="PF02769"/>
    </source>
</evidence>
<dbReference type="PROSITE" id="PS51273">
    <property type="entry name" value="GATASE_TYPE_1"/>
    <property type="match status" value="1"/>
</dbReference>
<evidence type="ECO:0000256" key="1">
    <source>
        <dbReference type="ARBA" id="ARBA00022598"/>
    </source>
</evidence>
<dbReference type="SMART" id="SM01211">
    <property type="entry name" value="GATase_5"/>
    <property type="match status" value="1"/>
</dbReference>
<feature type="domain" description="PurM-like C-terminal" evidence="7">
    <location>
        <begin position="430"/>
        <end position="578"/>
    </location>
</feature>